<sequence>MPEDHKVPRGDYEVRESLAKTELAEGRDLNRADAFNEYFRQVYGNVSRAPEVKVLDGKKPFQDAHAGLYFGQVADAYRMIEGEMVPVIVRGYDREKVNELLGVILNTRDRETRKAAWRALQGYTLNIYAHQAKKLLQPDETRPRILEPVPELVERARRLGAEPLAIYQWPETARYDLKLGIVPEVEADLMTSL</sequence>
<gene>
    <name evidence="1" type="ORF">GCM10017783_26250</name>
</gene>
<evidence type="ECO:0000313" key="1">
    <source>
        <dbReference type="EMBL" id="GHG13378.1"/>
    </source>
</evidence>
<accession>A0ABQ3KDI4</accession>
<organism evidence="1 2">
    <name type="scientific">Deinococcus piscis</name>
    <dbReference type="NCBI Taxonomy" id="394230"/>
    <lineage>
        <taxon>Bacteria</taxon>
        <taxon>Thermotogati</taxon>
        <taxon>Deinococcota</taxon>
        <taxon>Deinococci</taxon>
        <taxon>Deinococcales</taxon>
        <taxon>Deinococcaceae</taxon>
        <taxon>Deinococcus</taxon>
    </lineage>
</organism>
<keyword evidence="2" id="KW-1185">Reference proteome</keyword>
<protein>
    <submittedName>
        <fullName evidence="1">Uncharacterized protein</fullName>
    </submittedName>
</protein>
<proteinExistence type="predicted"/>
<comment type="caution">
    <text evidence="1">The sequence shown here is derived from an EMBL/GenBank/DDBJ whole genome shotgun (WGS) entry which is preliminary data.</text>
</comment>
<dbReference type="Proteomes" id="UP000632154">
    <property type="component" value="Unassembled WGS sequence"/>
</dbReference>
<dbReference type="RefSeq" id="WP_189644206.1">
    <property type="nucleotide sequence ID" value="NZ_BNAL01000086.1"/>
</dbReference>
<dbReference type="EMBL" id="BNAL01000086">
    <property type="protein sequence ID" value="GHG13378.1"/>
    <property type="molecule type" value="Genomic_DNA"/>
</dbReference>
<name>A0ABQ3KDI4_9DEIO</name>
<reference evidence="2" key="1">
    <citation type="journal article" date="2019" name="Int. J. Syst. Evol. Microbiol.">
        <title>The Global Catalogue of Microorganisms (GCM) 10K type strain sequencing project: providing services to taxonomists for standard genome sequencing and annotation.</title>
        <authorList>
            <consortium name="The Broad Institute Genomics Platform"/>
            <consortium name="The Broad Institute Genome Sequencing Center for Infectious Disease"/>
            <person name="Wu L."/>
            <person name="Ma J."/>
        </authorList>
    </citation>
    <scope>NUCLEOTIDE SEQUENCE [LARGE SCALE GENOMIC DNA]</scope>
    <source>
        <strain evidence="2">CGMCC 1.18439</strain>
    </source>
</reference>
<evidence type="ECO:0000313" key="2">
    <source>
        <dbReference type="Proteomes" id="UP000632154"/>
    </source>
</evidence>